<reference evidence="2 3" key="1">
    <citation type="submission" date="2014-12" db="EMBL/GenBank/DDBJ databases">
        <title>Frankia sp. BMG5.1 draft genome.</title>
        <authorList>
            <person name="Gtari M."/>
            <person name="Ghodhbane-Gtari F."/>
            <person name="Nouioui I."/>
            <person name="Ktari A."/>
            <person name="Hezbri K."/>
            <person name="Mimouni W."/>
            <person name="Sbissi I."/>
            <person name="Ayari A."/>
            <person name="Yamanaka T."/>
            <person name="Normand P."/>
            <person name="Tisa L.S."/>
            <person name="Boudabous A."/>
        </authorList>
    </citation>
    <scope>NUCLEOTIDE SEQUENCE [LARGE SCALE GENOMIC DNA]</scope>
    <source>
        <strain evidence="2 3">BMG5.1</strain>
    </source>
</reference>
<protein>
    <submittedName>
        <fullName evidence="2">Uncharacterized protein</fullName>
    </submittedName>
</protein>
<dbReference type="EMBL" id="JWIO01000047">
    <property type="protein sequence ID" value="KLL10006.1"/>
    <property type="molecule type" value="Genomic_DNA"/>
</dbReference>
<evidence type="ECO:0000313" key="2">
    <source>
        <dbReference type="EMBL" id="KLL10006.1"/>
    </source>
</evidence>
<name>A0ABR5EZW2_9ACTN</name>
<accession>A0ABR5EZW2</accession>
<dbReference type="Proteomes" id="UP000035425">
    <property type="component" value="Unassembled WGS sequence"/>
</dbReference>
<gene>
    <name evidence="2" type="ORF">FrCorBMG51_20975</name>
</gene>
<proteinExistence type="predicted"/>
<sequence>MTAAYSGHAAYGTNTVEHADGRNMPGQTEQPSPDTDSHEWTRAPMSTGTDEHGTEEHGTEAGR</sequence>
<comment type="caution">
    <text evidence="2">The sequence shown here is derived from an EMBL/GenBank/DDBJ whole genome shotgun (WGS) entry which is preliminary data.</text>
</comment>
<evidence type="ECO:0000256" key="1">
    <source>
        <dbReference type="SAM" id="MobiDB-lite"/>
    </source>
</evidence>
<feature type="region of interest" description="Disordered" evidence="1">
    <location>
        <begin position="1"/>
        <end position="63"/>
    </location>
</feature>
<keyword evidence="3" id="KW-1185">Reference proteome</keyword>
<evidence type="ECO:0000313" key="3">
    <source>
        <dbReference type="Proteomes" id="UP000035425"/>
    </source>
</evidence>
<organism evidence="2 3">
    <name type="scientific">Protofrankia coriariae</name>
    <dbReference type="NCBI Taxonomy" id="1562887"/>
    <lineage>
        <taxon>Bacteria</taxon>
        <taxon>Bacillati</taxon>
        <taxon>Actinomycetota</taxon>
        <taxon>Actinomycetes</taxon>
        <taxon>Frankiales</taxon>
        <taxon>Frankiaceae</taxon>
        <taxon>Protofrankia</taxon>
    </lineage>
</organism>
<feature type="compositionally biased region" description="Polar residues" evidence="1">
    <location>
        <begin position="25"/>
        <end position="34"/>
    </location>
</feature>
<feature type="compositionally biased region" description="Basic and acidic residues" evidence="1">
    <location>
        <begin position="49"/>
        <end position="63"/>
    </location>
</feature>